<dbReference type="InterPro" id="IPR036477">
    <property type="entry name" value="Formyl_transf_N_sf"/>
</dbReference>
<evidence type="ECO:0000259" key="1">
    <source>
        <dbReference type="Pfam" id="PF00551"/>
    </source>
</evidence>
<dbReference type="Proteomes" id="UP000177096">
    <property type="component" value="Unassembled WGS sequence"/>
</dbReference>
<proteinExistence type="predicted"/>
<dbReference type="InterPro" id="IPR002376">
    <property type="entry name" value="Formyl_transf_N"/>
</dbReference>
<accession>A0A1G2UHY9</accession>
<dbReference type="PANTHER" id="PTHR11138:SF5">
    <property type="entry name" value="METHIONYL-TRNA FORMYLTRANSFERASE, MITOCHONDRIAL"/>
    <property type="match status" value="1"/>
</dbReference>
<dbReference type="Pfam" id="PF00551">
    <property type="entry name" value="Formyl_trans_N"/>
    <property type="match status" value="1"/>
</dbReference>
<dbReference type="GO" id="GO:0004479">
    <property type="term" value="F:methionyl-tRNA formyltransferase activity"/>
    <property type="evidence" value="ECO:0007669"/>
    <property type="project" value="TreeGrafter"/>
</dbReference>
<comment type="caution">
    <text evidence="2">The sequence shown here is derived from an EMBL/GenBank/DDBJ whole genome shotgun (WGS) entry which is preliminary data.</text>
</comment>
<dbReference type="AlphaFoldDB" id="A0A1G2UHY9"/>
<gene>
    <name evidence="2" type="ORF">A3I86_00130</name>
</gene>
<organism evidence="2 3">
    <name type="scientific">Candidatus Zambryskibacteria bacterium RIFCSPLOWO2_02_FULL_39_14</name>
    <dbReference type="NCBI Taxonomy" id="1802769"/>
    <lineage>
        <taxon>Bacteria</taxon>
        <taxon>Candidatus Zambryskiibacteriota</taxon>
    </lineage>
</organism>
<dbReference type="PANTHER" id="PTHR11138">
    <property type="entry name" value="METHIONYL-TRNA FORMYLTRANSFERASE"/>
    <property type="match status" value="1"/>
</dbReference>
<evidence type="ECO:0000313" key="2">
    <source>
        <dbReference type="EMBL" id="OHB09047.1"/>
    </source>
</evidence>
<name>A0A1G2UHY9_9BACT</name>
<evidence type="ECO:0000313" key="3">
    <source>
        <dbReference type="Proteomes" id="UP000177096"/>
    </source>
</evidence>
<protein>
    <recommendedName>
        <fullName evidence="1">Formyl transferase N-terminal domain-containing protein</fullName>
    </recommendedName>
</protein>
<dbReference type="SUPFAM" id="SSF53328">
    <property type="entry name" value="Formyltransferase"/>
    <property type="match status" value="1"/>
</dbReference>
<dbReference type="EMBL" id="MHWM01000012">
    <property type="protein sequence ID" value="OHB09047.1"/>
    <property type="molecule type" value="Genomic_DNA"/>
</dbReference>
<feature type="domain" description="Formyl transferase N-terminal" evidence="1">
    <location>
        <begin position="94"/>
        <end position="186"/>
    </location>
</feature>
<reference evidence="2 3" key="1">
    <citation type="journal article" date="2016" name="Nat. Commun.">
        <title>Thousands of microbial genomes shed light on interconnected biogeochemical processes in an aquifer system.</title>
        <authorList>
            <person name="Anantharaman K."/>
            <person name="Brown C.T."/>
            <person name="Hug L.A."/>
            <person name="Sharon I."/>
            <person name="Castelle C.J."/>
            <person name="Probst A.J."/>
            <person name="Thomas B.C."/>
            <person name="Singh A."/>
            <person name="Wilkins M.J."/>
            <person name="Karaoz U."/>
            <person name="Brodie E.L."/>
            <person name="Williams K.H."/>
            <person name="Hubbard S.S."/>
            <person name="Banfield J.F."/>
        </authorList>
    </citation>
    <scope>NUCLEOTIDE SEQUENCE [LARGE SCALE GENOMIC DNA]</scope>
</reference>
<dbReference type="Gene3D" id="3.40.50.170">
    <property type="entry name" value="Formyl transferase, N-terminal domain"/>
    <property type="match status" value="1"/>
</dbReference>
<sequence length="267" mass="30791">MSGIVVITTKGEARRNFVNVLHEETDNAVALVVLQNVRRLNLTKRIISLYKKVGFFGMFFELYHFLAVKLSSQKKYALALLSYRSVISNVQVEYLTETLETNDINEDTIYEHIKKINPDIIVIWGGYILKPRLLEIARHAINMHFGVVPYYRGVNGVQHAILNDDFDHIGITIHHAVSEVDAGEVIKIIDTSYRKSPENFFITLNDMATREYINVIKTILKEGSIASRRQDLSKGKNYLSKEWTYGEQNMLAKKILAWKKPYKKLQK</sequence>